<evidence type="ECO:0000259" key="1">
    <source>
        <dbReference type="Pfam" id="PF00534"/>
    </source>
</evidence>
<feature type="domain" description="Glycosyl transferase family 1" evidence="1">
    <location>
        <begin position="153"/>
        <end position="320"/>
    </location>
</feature>
<dbReference type="GO" id="GO:0016757">
    <property type="term" value="F:glycosyltransferase activity"/>
    <property type="evidence" value="ECO:0007669"/>
    <property type="project" value="InterPro"/>
</dbReference>
<dbReference type="CDD" id="cd03801">
    <property type="entry name" value="GT4_PimA-like"/>
    <property type="match status" value="1"/>
</dbReference>
<sequence length="345" mass="38262">RPKAFSSVGVRAFWSLFVRKPLTFLKLCILILRIALSSPREALTLMGNIQCISYFARCLKERGIFHIHAGFLSWPACMALAVSVVSGCTFSIAAHARDLFVEYGAVNLKASHARFITTCTHQGLEHLQKILPKQLHHKLHLNYHGINWAQTDAVSDLNKSNKTILAVGRLVEKKGFANLIKAFGTIHKRCPEYMLQIVGEGPLQNSIADLIEKLSLSGKVEMMGWQEHRITLEFIRQATILVVPSIVAVDEDRDGIPNVIFEAIALETPIIASDLPAICEVLEHRKTGLLATAGNPAKLASLILELIKDKGLQNNLTQNALEGAEKRFDLFENSNQLAQLFKDIA</sequence>
<comment type="caution">
    <text evidence="2">The sequence shown here is derived from an EMBL/GenBank/DDBJ whole genome shotgun (WGS) entry which is preliminary data.</text>
</comment>
<dbReference type="SUPFAM" id="SSF53756">
    <property type="entry name" value="UDP-Glycosyltransferase/glycogen phosphorylase"/>
    <property type="match status" value="1"/>
</dbReference>
<dbReference type="EMBL" id="LAZR01059659">
    <property type="protein sequence ID" value="KKK67347.1"/>
    <property type="molecule type" value="Genomic_DNA"/>
</dbReference>
<dbReference type="Pfam" id="PF00534">
    <property type="entry name" value="Glycos_transf_1"/>
    <property type="match status" value="1"/>
</dbReference>
<dbReference type="PANTHER" id="PTHR12526">
    <property type="entry name" value="GLYCOSYLTRANSFERASE"/>
    <property type="match status" value="1"/>
</dbReference>
<dbReference type="AlphaFoldDB" id="A0A0F8XDT5"/>
<protein>
    <recommendedName>
        <fullName evidence="1">Glycosyl transferase family 1 domain-containing protein</fullName>
    </recommendedName>
</protein>
<dbReference type="Gene3D" id="3.40.50.2000">
    <property type="entry name" value="Glycogen Phosphorylase B"/>
    <property type="match status" value="2"/>
</dbReference>
<organism evidence="2">
    <name type="scientific">marine sediment metagenome</name>
    <dbReference type="NCBI Taxonomy" id="412755"/>
    <lineage>
        <taxon>unclassified sequences</taxon>
        <taxon>metagenomes</taxon>
        <taxon>ecological metagenomes</taxon>
    </lineage>
</organism>
<evidence type="ECO:0000313" key="2">
    <source>
        <dbReference type="EMBL" id="KKK67347.1"/>
    </source>
</evidence>
<dbReference type="InterPro" id="IPR001296">
    <property type="entry name" value="Glyco_trans_1"/>
</dbReference>
<feature type="non-terminal residue" evidence="2">
    <location>
        <position position="1"/>
    </location>
</feature>
<name>A0A0F8XDT5_9ZZZZ</name>
<reference evidence="2" key="1">
    <citation type="journal article" date="2015" name="Nature">
        <title>Complex archaea that bridge the gap between prokaryotes and eukaryotes.</title>
        <authorList>
            <person name="Spang A."/>
            <person name="Saw J.H."/>
            <person name="Jorgensen S.L."/>
            <person name="Zaremba-Niedzwiedzka K."/>
            <person name="Martijn J."/>
            <person name="Lind A.E."/>
            <person name="van Eijk R."/>
            <person name="Schleper C."/>
            <person name="Guy L."/>
            <person name="Ettema T.J."/>
        </authorList>
    </citation>
    <scope>NUCLEOTIDE SEQUENCE</scope>
</reference>
<gene>
    <name evidence="2" type="ORF">LCGC14_2954970</name>
</gene>
<proteinExistence type="predicted"/>
<accession>A0A0F8XDT5</accession>